<evidence type="ECO:0000313" key="4">
    <source>
        <dbReference type="Proteomes" id="UP001583193"/>
    </source>
</evidence>
<evidence type="ECO:0000259" key="2">
    <source>
        <dbReference type="Pfam" id="PF26147"/>
    </source>
</evidence>
<dbReference type="PANTHER" id="PTHR47349">
    <property type="entry name" value="CHROMOSOME 8, WHOLE GENOME SHOTGUN SEQUENCE"/>
    <property type="match status" value="1"/>
</dbReference>
<feature type="compositionally biased region" description="Polar residues" evidence="1">
    <location>
        <begin position="110"/>
        <end position="131"/>
    </location>
</feature>
<comment type="caution">
    <text evidence="3">The sequence shown here is derived from an EMBL/GenBank/DDBJ whole genome shotgun (WGS) entry which is preliminary data.</text>
</comment>
<dbReference type="PANTHER" id="PTHR47349:SF1">
    <property type="entry name" value="AER328WP"/>
    <property type="match status" value="1"/>
</dbReference>
<feature type="compositionally biased region" description="Polar residues" evidence="1">
    <location>
        <begin position="271"/>
        <end position="283"/>
    </location>
</feature>
<evidence type="ECO:0000313" key="3">
    <source>
        <dbReference type="EMBL" id="KAL1874722.1"/>
    </source>
</evidence>
<feature type="compositionally biased region" description="Basic and acidic residues" evidence="1">
    <location>
        <begin position="362"/>
        <end position="374"/>
    </location>
</feature>
<feature type="compositionally biased region" description="Low complexity" evidence="1">
    <location>
        <begin position="192"/>
        <end position="206"/>
    </location>
</feature>
<keyword evidence="4" id="KW-1185">Reference proteome</keyword>
<dbReference type="Proteomes" id="UP001583193">
    <property type="component" value="Unassembled WGS sequence"/>
</dbReference>
<feature type="region of interest" description="Disordered" evidence="1">
    <location>
        <begin position="1"/>
        <end position="59"/>
    </location>
</feature>
<feature type="compositionally biased region" description="Low complexity" evidence="1">
    <location>
        <begin position="12"/>
        <end position="28"/>
    </location>
</feature>
<feature type="domain" description="YMC020W-like alpha/beta hydrolase" evidence="2">
    <location>
        <begin position="459"/>
        <end position="815"/>
    </location>
</feature>
<accession>A0ABR3XG99</accession>
<organism evidence="3 4">
    <name type="scientific">Paecilomyces lecythidis</name>
    <dbReference type="NCBI Taxonomy" id="3004212"/>
    <lineage>
        <taxon>Eukaryota</taxon>
        <taxon>Fungi</taxon>
        <taxon>Dikarya</taxon>
        <taxon>Ascomycota</taxon>
        <taxon>Pezizomycotina</taxon>
        <taxon>Eurotiomycetes</taxon>
        <taxon>Eurotiomycetidae</taxon>
        <taxon>Eurotiales</taxon>
        <taxon>Thermoascaceae</taxon>
        <taxon>Paecilomyces</taxon>
    </lineage>
</organism>
<protein>
    <recommendedName>
        <fullName evidence="2">YMC020W-like alpha/beta hydrolase domain-containing protein</fullName>
    </recommendedName>
</protein>
<feature type="compositionally biased region" description="Polar residues" evidence="1">
    <location>
        <begin position="157"/>
        <end position="174"/>
    </location>
</feature>
<name>A0ABR3XG99_9EURO</name>
<gene>
    <name evidence="3" type="ORF">Plec18167_005958</name>
</gene>
<sequence length="856" mass="93246">MPPMGSRKRVQPEPSAAASQSSLPASEHSPPPEPARGRSTSQRQRSAGSWYTKSWPRVSKAAAVTEVARESISVAGNVASDLVASTATLPNASRQFRSPSIQLTKKDGTSSRSLPASVATTRINIASNGLESTLDGPDSQTSDPAAGTKDKEDKSPDSASPKDNTGKETTSSPNSDEREGAITESRTPPNTETGQSQQQEQTQPSGWFSWWYRSAPAENNSVDNSKPADAPVVPSSEEQPPLETDDKQDDGREEQTKKDSATPQEARSDAETQPSEQSTSAQRRSWFLMWSGSPAPPKAPAEQGPATEPQEPRLATDQATAEEVNNKPPTDPTENNRSESVDSSARQPDNARSSGWSFWYRDTSKDPGTKKTEEAQNGSVAEAESAATKQSKENQEPTQKGQKPPAKEVVKGQPKERGEPAPTAAVISVPEQPATPTKAKAPEGPASKQLQKAIPNQVLPSFRDTFATQESPSLLQTISRQTLGRILHYSKESDKQHVYVTKDPPRIKKALAIGVHGYFPAPLIRTVLGQPTGTSVKFSNMAAKAIRQWTENHGYSCDVQKIALEGEGRIAERVDLLWKLLLNWIEDIRKADFVLVACHSQGVPVATILVSKLISFGCLNAQRVGICAMAGVNLGPFPDFKSRWISGSAGELFDFAHANSQVSRDYEAALESALNFGVRISYIGSIDDQLVSLESSLFSPASHPYIYRAAFVDGRVHAPSFLSHLVGFALKLRNLGIPDHGIIRELSSPLAGSLYAGEGHSRLYEDEAVYYLAIEFALETSNVTGAALRVQRPPQSPTPNPYILPFAMRGLLEEEYVRRELYQETMELLKQFDDWKPTSKVLKDVKFRLEGIRSKL</sequence>
<feature type="compositionally biased region" description="Basic and acidic residues" evidence="1">
    <location>
        <begin position="249"/>
        <end position="270"/>
    </location>
</feature>
<feature type="region of interest" description="Disordered" evidence="1">
    <location>
        <begin position="88"/>
        <end position="449"/>
    </location>
</feature>
<dbReference type="Pfam" id="PF26147">
    <property type="entry name" value="AB_HYDROLASE_YMC0-YMC35"/>
    <property type="match status" value="1"/>
</dbReference>
<dbReference type="InterPro" id="IPR058934">
    <property type="entry name" value="YMC020W-like"/>
</dbReference>
<reference evidence="3 4" key="1">
    <citation type="journal article" date="2024" name="IMA Fungus">
        <title>IMA Genome - F19 : A genome assembly and annotation guide to empower mycologists, including annotated draft genome sequences of Ceratocystis pirilliformis, Diaporthe australafricana, Fusarium ophioides, Paecilomyces lecythidis, and Sporothrix stenoceras.</title>
        <authorList>
            <person name="Aylward J."/>
            <person name="Wilson A.M."/>
            <person name="Visagie C.M."/>
            <person name="Spraker J."/>
            <person name="Barnes I."/>
            <person name="Buitendag C."/>
            <person name="Ceriani C."/>
            <person name="Del Mar Angel L."/>
            <person name="du Plessis D."/>
            <person name="Fuchs T."/>
            <person name="Gasser K."/>
            <person name="Kramer D."/>
            <person name="Li W."/>
            <person name="Munsamy K."/>
            <person name="Piso A."/>
            <person name="Price J.L."/>
            <person name="Sonnekus B."/>
            <person name="Thomas C."/>
            <person name="van der Nest A."/>
            <person name="van Dijk A."/>
            <person name="van Heerden A."/>
            <person name="van Vuuren N."/>
            <person name="Yilmaz N."/>
            <person name="Duong T.A."/>
            <person name="van der Merwe N.A."/>
            <person name="Wingfield M.J."/>
            <person name="Wingfield B.D."/>
        </authorList>
    </citation>
    <scope>NUCLEOTIDE SEQUENCE [LARGE SCALE GENOMIC DNA]</scope>
    <source>
        <strain evidence="3 4">CMW 18167</strain>
    </source>
</reference>
<evidence type="ECO:0000256" key="1">
    <source>
        <dbReference type="SAM" id="MobiDB-lite"/>
    </source>
</evidence>
<dbReference type="InterPro" id="IPR058933">
    <property type="entry name" value="YMC020W-like_ab_hydrolase"/>
</dbReference>
<proteinExistence type="predicted"/>
<feature type="compositionally biased region" description="Basic and acidic residues" evidence="1">
    <location>
        <begin position="405"/>
        <end position="419"/>
    </location>
</feature>
<dbReference type="EMBL" id="JAVDPF010000019">
    <property type="protein sequence ID" value="KAL1874722.1"/>
    <property type="molecule type" value="Genomic_DNA"/>
</dbReference>
<feature type="compositionally biased region" description="Polar residues" evidence="1">
    <location>
        <begin position="88"/>
        <end position="103"/>
    </location>
</feature>
<feature type="compositionally biased region" description="Polar residues" evidence="1">
    <location>
        <begin position="38"/>
        <end position="52"/>
    </location>
</feature>
<feature type="compositionally biased region" description="Polar residues" evidence="1">
    <location>
        <begin position="341"/>
        <end position="356"/>
    </location>
</feature>